<dbReference type="InterPro" id="IPR040626">
    <property type="entry name" value="Pepdidase_M14_N"/>
</dbReference>
<proteinExistence type="inferred from homology"/>
<keyword evidence="6" id="KW-1185">Reference proteome</keyword>
<organism evidence="5 6">
    <name type="scientific">Micromonas commoda (strain RCC299 / NOUM17 / CCMP2709)</name>
    <name type="common">Picoplanktonic green alga</name>
    <dbReference type="NCBI Taxonomy" id="296587"/>
    <lineage>
        <taxon>Eukaryota</taxon>
        <taxon>Viridiplantae</taxon>
        <taxon>Chlorophyta</taxon>
        <taxon>Mamiellophyceae</taxon>
        <taxon>Mamiellales</taxon>
        <taxon>Mamiellaceae</taxon>
        <taxon>Micromonas</taxon>
    </lineage>
</organism>
<dbReference type="SMART" id="SM00631">
    <property type="entry name" value="Zn_pept"/>
    <property type="match status" value="1"/>
</dbReference>
<evidence type="ECO:0000259" key="4">
    <source>
        <dbReference type="PROSITE" id="PS52035"/>
    </source>
</evidence>
<dbReference type="Gene3D" id="2.60.40.3120">
    <property type="match status" value="1"/>
</dbReference>
<dbReference type="GO" id="GO:0004181">
    <property type="term" value="F:metallocarboxypeptidase activity"/>
    <property type="evidence" value="ECO:0007669"/>
    <property type="project" value="InterPro"/>
</dbReference>
<dbReference type="Pfam" id="PF00246">
    <property type="entry name" value="Peptidase_M14"/>
    <property type="match status" value="1"/>
</dbReference>
<dbReference type="eggNOG" id="KOG3641">
    <property type="taxonomic scope" value="Eukaryota"/>
</dbReference>
<feature type="domain" description="Peptidase M14" evidence="4">
    <location>
        <begin position="123"/>
        <end position="387"/>
    </location>
</feature>
<dbReference type="OMA" id="SMASWWM"/>
<comment type="similarity">
    <text evidence="2 3">Belongs to the peptidase M14 family.</text>
</comment>
<dbReference type="InParanoid" id="C1E8D7"/>
<dbReference type="AlphaFoldDB" id="C1E8D7"/>
<sequence length="392" mass="43656">MSFGTADGAPYGFSSSFDSGNGELVSATPHTLTVRMREEPFTKADGRAHFQWFHFRVTGARGRALRVVVQNAGDASYPDGWRDYKAFASADRKHWRRVQTTTYVDGELIIDMDPVPGDCVHLAYFVPYDYERHLDLVASASSHPNVSHVALGDTLDGRPLDCLRFGEPGTFRRVVWILGRQHPGESMASWWMEGFVRRLLDDEDPVARKVLRRAVVYVVPNMNPDGSVRGHLRTNAAGANLNREWENPTPELSPEVLWTRNAMDATGPVDLMLDVHGDEAEPYCFIIGGEGCPGWDERRAETQRAFKAAYARACPDFQTTFPLEYGTAPAGNVVTAKTQVTYRYNCVGMTLEMPFKDNVQLAQPDGWTPGRCEKLGAAAVDALLDVLPELRE</sequence>
<dbReference type="PANTHER" id="PTHR12756">
    <property type="entry name" value="CYTOSOLIC CARBOXYPEPTIDASE"/>
    <property type="match status" value="1"/>
</dbReference>
<feature type="active site" description="Proton donor/acceptor" evidence="3">
    <location>
        <position position="352"/>
    </location>
</feature>
<dbReference type="Proteomes" id="UP000002009">
    <property type="component" value="Chromosome 6"/>
</dbReference>
<dbReference type="PROSITE" id="PS52035">
    <property type="entry name" value="PEPTIDASE_M14"/>
    <property type="match status" value="1"/>
</dbReference>
<dbReference type="RefSeq" id="XP_002503238.1">
    <property type="nucleotide sequence ID" value="XM_002503192.1"/>
</dbReference>
<dbReference type="InterPro" id="IPR050821">
    <property type="entry name" value="Cytosolic_carboxypeptidase"/>
</dbReference>
<dbReference type="SUPFAM" id="SSF53187">
    <property type="entry name" value="Zn-dependent exopeptidases"/>
    <property type="match status" value="1"/>
</dbReference>
<accession>C1E8D7</accession>
<comment type="cofactor">
    <cofactor evidence="1">
        <name>Zn(2+)</name>
        <dbReference type="ChEBI" id="CHEBI:29105"/>
    </cofactor>
</comment>
<evidence type="ECO:0000256" key="1">
    <source>
        <dbReference type="ARBA" id="ARBA00001947"/>
    </source>
</evidence>
<evidence type="ECO:0000256" key="3">
    <source>
        <dbReference type="PROSITE-ProRule" id="PRU01379"/>
    </source>
</evidence>
<dbReference type="InterPro" id="IPR000834">
    <property type="entry name" value="Peptidase_M14"/>
</dbReference>
<dbReference type="GO" id="GO:0008270">
    <property type="term" value="F:zinc ion binding"/>
    <property type="evidence" value="ECO:0007669"/>
    <property type="project" value="InterPro"/>
</dbReference>
<dbReference type="GO" id="GO:0006508">
    <property type="term" value="P:proteolysis"/>
    <property type="evidence" value="ECO:0007669"/>
    <property type="project" value="InterPro"/>
</dbReference>
<dbReference type="EMBL" id="CP001327">
    <property type="protein sequence ID" value="ACO64496.1"/>
    <property type="molecule type" value="Genomic_DNA"/>
</dbReference>
<dbReference type="CDD" id="cd06234">
    <property type="entry name" value="M14_PaCCP-like"/>
    <property type="match status" value="1"/>
</dbReference>
<dbReference type="Pfam" id="PF18027">
    <property type="entry name" value="Pepdidase_M14_N"/>
    <property type="match status" value="1"/>
</dbReference>
<evidence type="ECO:0000256" key="2">
    <source>
        <dbReference type="ARBA" id="ARBA00005988"/>
    </source>
</evidence>
<dbReference type="KEGG" id="mis:MICPUN_82673"/>
<protein>
    <recommendedName>
        <fullName evidence="4">Peptidase M14 domain-containing protein</fullName>
    </recommendedName>
</protein>
<dbReference type="PANTHER" id="PTHR12756:SF11">
    <property type="entry name" value="CYTOSOLIC CARBOXYPEPTIDASE 1"/>
    <property type="match status" value="1"/>
</dbReference>
<reference evidence="5 6" key="1">
    <citation type="journal article" date="2009" name="Science">
        <title>Green evolution and dynamic adaptations revealed by genomes of the marine picoeukaryotes Micromonas.</title>
        <authorList>
            <person name="Worden A.Z."/>
            <person name="Lee J.H."/>
            <person name="Mock T."/>
            <person name="Rouze P."/>
            <person name="Simmons M.P."/>
            <person name="Aerts A.L."/>
            <person name="Allen A.E."/>
            <person name="Cuvelier M.L."/>
            <person name="Derelle E."/>
            <person name="Everett M.V."/>
            <person name="Foulon E."/>
            <person name="Grimwood J."/>
            <person name="Gundlach H."/>
            <person name="Henrissat B."/>
            <person name="Napoli C."/>
            <person name="McDonald S.M."/>
            <person name="Parker M.S."/>
            <person name="Rombauts S."/>
            <person name="Salamov A."/>
            <person name="Von Dassow P."/>
            <person name="Badger J.H."/>
            <person name="Coutinho P.M."/>
            <person name="Demir E."/>
            <person name="Dubchak I."/>
            <person name="Gentemann C."/>
            <person name="Eikrem W."/>
            <person name="Gready J.E."/>
            <person name="John U."/>
            <person name="Lanier W."/>
            <person name="Lindquist E.A."/>
            <person name="Lucas S."/>
            <person name="Mayer K.F."/>
            <person name="Moreau H."/>
            <person name="Not F."/>
            <person name="Otillar R."/>
            <person name="Panaud O."/>
            <person name="Pangilinan J."/>
            <person name="Paulsen I."/>
            <person name="Piegu B."/>
            <person name="Poliakov A."/>
            <person name="Robbens S."/>
            <person name="Schmutz J."/>
            <person name="Toulza E."/>
            <person name="Wyss T."/>
            <person name="Zelensky A."/>
            <person name="Zhou K."/>
            <person name="Armbrust E.V."/>
            <person name="Bhattacharya D."/>
            <person name="Goodenough U.W."/>
            <person name="Van de Peer Y."/>
            <person name="Grigoriev I.V."/>
        </authorList>
    </citation>
    <scope>NUCLEOTIDE SEQUENCE [LARGE SCALE GENOMIC DNA]</scope>
    <source>
        <strain evidence="6">RCC299 / NOUM17</strain>
    </source>
</reference>
<gene>
    <name evidence="5" type="ORF">MICPUN_82673</name>
</gene>
<evidence type="ECO:0000313" key="5">
    <source>
        <dbReference type="EMBL" id="ACO64496.1"/>
    </source>
</evidence>
<dbReference type="GeneID" id="8244163"/>
<name>C1E8D7_MICCC</name>
<dbReference type="STRING" id="296587.C1E8D7"/>
<evidence type="ECO:0000313" key="6">
    <source>
        <dbReference type="Proteomes" id="UP000002009"/>
    </source>
</evidence>
<dbReference type="Gene3D" id="3.40.630.10">
    <property type="entry name" value="Zn peptidases"/>
    <property type="match status" value="1"/>
</dbReference>
<dbReference type="OrthoDB" id="10253041at2759"/>